<reference evidence="2 3" key="1">
    <citation type="journal article" date="2019" name="Environ. Microbiol.">
        <title>Species interactions and distinct microbial communities in high Arctic permafrost affected cryosols are associated with the CH4 and CO2 gas fluxes.</title>
        <authorList>
            <person name="Altshuler I."/>
            <person name="Hamel J."/>
            <person name="Turney S."/>
            <person name="Magnuson E."/>
            <person name="Levesque R."/>
            <person name="Greer C."/>
            <person name="Whyte L.G."/>
        </authorList>
    </citation>
    <scope>NUCLEOTIDE SEQUENCE [LARGE SCALE GENOMIC DNA]</scope>
    <source>
        <strain evidence="2 3">42</strain>
    </source>
</reference>
<dbReference type="OrthoDB" id="9814966at2"/>
<proteinExistence type="predicted"/>
<dbReference type="AlphaFoldDB" id="A0A502ENJ4"/>
<dbReference type="GO" id="GO:0016787">
    <property type="term" value="F:hydrolase activity"/>
    <property type="evidence" value="ECO:0007669"/>
    <property type="project" value="UniProtKB-KW"/>
</dbReference>
<name>A0A502ENJ4_9FLAO</name>
<dbReference type="PANTHER" id="PTHR43194">
    <property type="entry name" value="HYDROLASE ALPHA/BETA FOLD FAMILY"/>
    <property type="match status" value="1"/>
</dbReference>
<organism evidence="2 3">
    <name type="scientific">Flavobacterium pectinovorum</name>
    <dbReference type="NCBI Taxonomy" id="29533"/>
    <lineage>
        <taxon>Bacteria</taxon>
        <taxon>Pseudomonadati</taxon>
        <taxon>Bacteroidota</taxon>
        <taxon>Flavobacteriia</taxon>
        <taxon>Flavobacteriales</taxon>
        <taxon>Flavobacteriaceae</taxon>
        <taxon>Flavobacterium</taxon>
    </lineage>
</organism>
<accession>A0A502ENJ4</accession>
<dbReference type="Pfam" id="PF12697">
    <property type="entry name" value="Abhydrolase_6"/>
    <property type="match status" value="1"/>
</dbReference>
<evidence type="ECO:0000313" key="2">
    <source>
        <dbReference type="EMBL" id="TPG38066.1"/>
    </source>
</evidence>
<sequence>MYLSNTKTIVFITGAFVSHSCWQEWIVFFEGKGYKTVAPPWPYKNELAETLRGEHPNSKIAQLRLNTLLDYYTEIIEKLPEKPILIGHSYGGLLTQLLVQKELAAAGICIHSVPPRGVISTSFSFYKAIWKPLGYFSSSKKTYLMSFKEWQYAFTNGMSFEEQKESYEKLVIPESKLAMRDVLSNKAKINFKKLHVPILFLSGSNDNIIPSSLNYSNFKKYKNLHSITCYKEFENRNHFVLGQLNWKETADFIVNWLEKINLI</sequence>
<dbReference type="InterPro" id="IPR050228">
    <property type="entry name" value="Carboxylesterase_BioH"/>
</dbReference>
<dbReference type="EMBL" id="RCZH01000011">
    <property type="protein sequence ID" value="TPG38066.1"/>
    <property type="molecule type" value="Genomic_DNA"/>
</dbReference>
<keyword evidence="3" id="KW-1185">Reference proteome</keyword>
<dbReference type="InterPro" id="IPR000073">
    <property type="entry name" value="AB_hydrolase_1"/>
</dbReference>
<protein>
    <submittedName>
        <fullName evidence="2">Alpha/beta hydrolase</fullName>
    </submittedName>
</protein>
<dbReference type="Proteomes" id="UP000319700">
    <property type="component" value="Unassembled WGS sequence"/>
</dbReference>
<dbReference type="RefSeq" id="WP_140509069.1">
    <property type="nucleotide sequence ID" value="NZ_RCZH01000011.1"/>
</dbReference>
<evidence type="ECO:0000259" key="1">
    <source>
        <dbReference type="Pfam" id="PF12697"/>
    </source>
</evidence>
<dbReference type="PANTHER" id="PTHR43194:SF2">
    <property type="entry name" value="PEROXISOMAL MEMBRANE PROTEIN LPX1"/>
    <property type="match status" value="1"/>
</dbReference>
<comment type="caution">
    <text evidence="2">The sequence shown here is derived from an EMBL/GenBank/DDBJ whole genome shotgun (WGS) entry which is preliminary data.</text>
</comment>
<dbReference type="InterPro" id="IPR029058">
    <property type="entry name" value="AB_hydrolase_fold"/>
</dbReference>
<gene>
    <name evidence="2" type="ORF">EAH81_16635</name>
</gene>
<dbReference type="SUPFAM" id="SSF53474">
    <property type="entry name" value="alpha/beta-Hydrolases"/>
    <property type="match status" value="1"/>
</dbReference>
<dbReference type="Gene3D" id="3.40.50.1820">
    <property type="entry name" value="alpha/beta hydrolase"/>
    <property type="match status" value="1"/>
</dbReference>
<keyword evidence="2" id="KW-0378">Hydrolase</keyword>
<feature type="domain" description="AB hydrolase-1" evidence="1">
    <location>
        <begin position="9"/>
        <end position="242"/>
    </location>
</feature>
<evidence type="ECO:0000313" key="3">
    <source>
        <dbReference type="Proteomes" id="UP000319700"/>
    </source>
</evidence>